<proteinExistence type="predicted"/>
<dbReference type="OrthoDB" id="128043at2"/>
<dbReference type="InterPro" id="IPR045800">
    <property type="entry name" value="HMBD"/>
</dbReference>
<keyword evidence="5" id="KW-1185">Reference proteome</keyword>
<sequence length="324" mass="35449">MKRLLIPLLASATFLWAACTSNESSPVTSAPAQPAAEEAHQHGAHTEHGNTQQPAAEQAYACPMHPDVTSDKPGTCPKCGMTLVRTTNTATPSYQMNVAFTPAQLTAGKPITMSFRPQATNNAEAQVPLAVVHEKKMHLIIVSQDLSEFYHEHPELQASGRYEVPFTFKTGGPYVLYQDYQPEGSSHQLARQEVTVAGPRKPAFQFRNEQLRWQQNGYQAVLSFDKPTSVGQPTTVSVQVSRNGQPVTDLDNYLGAKGHMVVISQNTEQYLHVHPQEARSSAGSAIGFNSAFEQPGIYRVFLQFKHAGQVQTADFTLNVVTATT</sequence>
<dbReference type="Pfam" id="PF19335">
    <property type="entry name" value="HMBD"/>
    <property type="match status" value="1"/>
</dbReference>
<feature type="chain" id="PRO_5040940086" description="Heavy metal binding domain-containing protein" evidence="2">
    <location>
        <begin position="18"/>
        <end position="324"/>
    </location>
</feature>
<comment type="caution">
    <text evidence="4">The sequence shown here is derived from an EMBL/GenBank/DDBJ whole genome shotgun (WGS) entry which is preliminary data.</text>
</comment>
<feature type="signal peptide" evidence="2">
    <location>
        <begin position="1"/>
        <end position="17"/>
    </location>
</feature>
<protein>
    <recommendedName>
        <fullName evidence="3">Heavy metal binding domain-containing protein</fullName>
    </recommendedName>
</protein>
<evidence type="ECO:0000256" key="2">
    <source>
        <dbReference type="SAM" id="SignalP"/>
    </source>
</evidence>
<evidence type="ECO:0000259" key="3">
    <source>
        <dbReference type="Pfam" id="PF19335"/>
    </source>
</evidence>
<evidence type="ECO:0000313" key="5">
    <source>
        <dbReference type="Proteomes" id="UP000054223"/>
    </source>
</evidence>
<gene>
    <name evidence="4" type="ORF">ASU33_16020</name>
</gene>
<feature type="domain" description="Heavy metal binding" evidence="3">
    <location>
        <begin position="60"/>
        <end position="84"/>
    </location>
</feature>
<dbReference type="EMBL" id="LNAL01000007">
    <property type="protein sequence ID" value="KUG07812.1"/>
    <property type="molecule type" value="Genomic_DNA"/>
</dbReference>
<dbReference type="RefSeq" id="WP_059071435.1">
    <property type="nucleotide sequence ID" value="NZ_LNAL01000007.1"/>
</dbReference>
<reference evidence="4 5" key="1">
    <citation type="submission" date="2015-11" db="EMBL/GenBank/DDBJ databases">
        <title>Solirubrum puertoriconensis gen. nov. an environmental bacteria isolated in Puerto Rico.</title>
        <authorList>
            <person name="Cuebas-Irizarry M.F."/>
            <person name="Montalvo-Rodriguez R."/>
        </authorList>
    </citation>
    <scope>NUCLEOTIDE SEQUENCE [LARGE SCALE GENOMIC DNA]</scope>
    <source>
        <strain evidence="4 5">MC1A</strain>
    </source>
</reference>
<evidence type="ECO:0000313" key="4">
    <source>
        <dbReference type="EMBL" id="KUG07812.1"/>
    </source>
</evidence>
<dbReference type="PROSITE" id="PS51257">
    <property type="entry name" value="PROKAR_LIPOPROTEIN"/>
    <property type="match status" value="1"/>
</dbReference>
<dbReference type="AlphaFoldDB" id="A0A9X0HKX7"/>
<dbReference type="Proteomes" id="UP000054223">
    <property type="component" value="Unassembled WGS sequence"/>
</dbReference>
<feature type="compositionally biased region" description="Basic and acidic residues" evidence="1">
    <location>
        <begin position="37"/>
        <end position="48"/>
    </location>
</feature>
<evidence type="ECO:0000256" key="1">
    <source>
        <dbReference type="SAM" id="MobiDB-lite"/>
    </source>
</evidence>
<feature type="region of interest" description="Disordered" evidence="1">
    <location>
        <begin position="25"/>
        <end position="55"/>
    </location>
</feature>
<name>A0A9X0HKX7_SOLP1</name>
<accession>A0A9X0HKX7</accession>
<organism evidence="4 5">
    <name type="scientific">Solirubrum puertoriconensis</name>
    <dbReference type="NCBI Taxonomy" id="1751427"/>
    <lineage>
        <taxon>Bacteria</taxon>
        <taxon>Pseudomonadati</taxon>
        <taxon>Bacteroidota</taxon>
        <taxon>Cytophagia</taxon>
        <taxon>Cytophagales</taxon>
    </lineage>
</organism>
<dbReference type="GO" id="GO:0046872">
    <property type="term" value="F:metal ion binding"/>
    <property type="evidence" value="ECO:0007669"/>
    <property type="project" value="InterPro"/>
</dbReference>
<keyword evidence="2" id="KW-0732">Signal</keyword>